<gene>
    <name evidence="2" type="primary">LOC106817937</name>
</gene>
<dbReference type="Proteomes" id="UP000695022">
    <property type="component" value="Unplaced"/>
</dbReference>
<name>A0ABM1F110_PRICU</name>
<keyword evidence="1" id="KW-1185">Reference proteome</keyword>
<evidence type="ECO:0000313" key="1">
    <source>
        <dbReference type="Proteomes" id="UP000695022"/>
    </source>
</evidence>
<organism evidence="1 2">
    <name type="scientific">Priapulus caudatus</name>
    <name type="common">Priapulid worm</name>
    <dbReference type="NCBI Taxonomy" id="37621"/>
    <lineage>
        <taxon>Eukaryota</taxon>
        <taxon>Metazoa</taxon>
        <taxon>Ecdysozoa</taxon>
        <taxon>Scalidophora</taxon>
        <taxon>Priapulida</taxon>
        <taxon>Priapulimorpha</taxon>
        <taxon>Priapulimorphida</taxon>
        <taxon>Priapulidae</taxon>
        <taxon>Priapulus</taxon>
    </lineage>
</organism>
<accession>A0ABM1F110</accession>
<dbReference type="GeneID" id="106817937"/>
<proteinExistence type="predicted"/>
<reference evidence="2" key="1">
    <citation type="submission" date="2025-08" db="UniProtKB">
        <authorList>
            <consortium name="RefSeq"/>
        </authorList>
    </citation>
    <scope>IDENTIFICATION</scope>
</reference>
<dbReference type="SUPFAM" id="SSF54909">
    <property type="entry name" value="Dimeric alpha+beta barrel"/>
    <property type="match status" value="1"/>
</dbReference>
<dbReference type="InterPro" id="IPR011008">
    <property type="entry name" value="Dimeric_a/b-barrel"/>
</dbReference>
<protein>
    <submittedName>
        <fullName evidence="2">Uncharacterized protein LOC106817937</fullName>
    </submittedName>
</protein>
<dbReference type="RefSeq" id="XP_014678131.1">
    <property type="nucleotide sequence ID" value="XM_014822645.1"/>
</dbReference>
<evidence type="ECO:0000313" key="2">
    <source>
        <dbReference type="RefSeq" id="XP_014678131.1"/>
    </source>
</evidence>
<sequence length="106" mass="11729">MIMYCFKDPRPNKWAQAFIDTKDNAKSILEKHGGGLCGIFITEFGSPTGALTLISHLPDADCRKPFMEEMLANAEAQKKADALMVHVSTVHNRGLVCVKDLCSNFK</sequence>